<accession>A0AAV8XHX9</accession>
<name>A0AAV8XHX9_9CUCU</name>
<evidence type="ECO:0000313" key="1">
    <source>
        <dbReference type="EMBL" id="KAJ8938300.1"/>
    </source>
</evidence>
<dbReference type="EMBL" id="JAPWTK010000568">
    <property type="protein sequence ID" value="KAJ8938300.1"/>
    <property type="molecule type" value="Genomic_DNA"/>
</dbReference>
<keyword evidence="2" id="KW-1185">Reference proteome</keyword>
<sequence length="883" mass="99712">MSSEFQSFNIVNDADLKKLTENIIRIDKPQNLGRLHFRNITVSNLYTPRLNEHYMKDYMLNLEKLYTADKINNLKVNGSVMLKSVQNVSTINNIAVDDLLNNTLQVSPFRGSNIGSGVFRPLESKQSCHSIYKRCKFEKIDQETLRKRTDQTISAPYSFTKIKAKNIVTPKINNISFEHIIDVSSEEPQTIYASHGIQFTSAKVLQSLRGDETSPCDIKTFLSNLKNPPTQNWYTMAVRGNVTFLDTDNVLSRIFEKAIVNNSNNVVHAPVIFSSNILTTNVFSRKYINDVNIKEIIDDAVMDTEEKQSSKIGNTDPDKIVSLQSPRKIPSATFESLEVLNNLNVTHINHMPFQDVLQKRLLINNVDEQITNGVYFFDNIKIENMETPSLNNISMDDVVFDVGRQEIFSAKRFLKPVEVYGNLKSDYINGVNLTNIHEKSALTGATLTMSGSITILRPSVLKGSIEVETINGYPIANIKEILYKGVTKSEANKIHHMKDGVTRVVNKYLRGAQAMPSEYMYLEKSDVLQISVSNAISARAVTIKGYALIHVTGVESGEYCGLPSSCKCPVQYSIEVSPEHSIAVYPNKGFQRIFTYDDENMIIHFITNSVSSESTCRTDTARVLNEISMMSWNRLPTENSTGTFYQYDKVIEGYISGAEFFTLNGRSYAVIGRYYDANIDSHDLKCLVIRFSDDKSKAEEIQRIPSKGAWSIYLFHTAQGVTLVIGNTGSTLSHFDEKTSTTIYRFNEEEQQFKELRTIPSYGSLMATGVVLDADSLIVLAHKNAPLQILKYNHHFENYYLYQSFELDSHIEGISVFYTGGFGISDAYLCIVTGNERPLNPPIIVSQSRFYTRIITTATYRVGYKIRFTPIHLVYSERGSGVM</sequence>
<dbReference type="AlphaFoldDB" id="A0AAV8XHX9"/>
<gene>
    <name evidence="1" type="ORF">NQ318_020359</name>
</gene>
<proteinExistence type="predicted"/>
<organism evidence="1 2">
    <name type="scientific">Aromia moschata</name>
    <dbReference type="NCBI Taxonomy" id="1265417"/>
    <lineage>
        <taxon>Eukaryota</taxon>
        <taxon>Metazoa</taxon>
        <taxon>Ecdysozoa</taxon>
        <taxon>Arthropoda</taxon>
        <taxon>Hexapoda</taxon>
        <taxon>Insecta</taxon>
        <taxon>Pterygota</taxon>
        <taxon>Neoptera</taxon>
        <taxon>Endopterygota</taxon>
        <taxon>Coleoptera</taxon>
        <taxon>Polyphaga</taxon>
        <taxon>Cucujiformia</taxon>
        <taxon>Chrysomeloidea</taxon>
        <taxon>Cerambycidae</taxon>
        <taxon>Cerambycinae</taxon>
        <taxon>Callichromatini</taxon>
        <taxon>Aromia</taxon>
    </lineage>
</organism>
<reference evidence="1" key="1">
    <citation type="journal article" date="2023" name="Insect Mol. Biol.">
        <title>Genome sequencing provides insights into the evolution of gene families encoding plant cell wall-degrading enzymes in longhorned beetles.</title>
        <authorList>
            <person name="Shin N.R."/>
            <person name="Okamura Y."/>
            <person name="Kirsch R."/>
            <person name="Pauchet Y."/>
        </authorList>
    </citation>
    <scope>NUCLEOTIDE SEQUENCE</scope>
    <source>
        <strain evidence="1">AMC_N1</strain>
    </source>
</reference>
<evidence type="ECO:0000313" key="2">
    <source>
        <dbReference type="Proteomes" id="UP001162162"/>
    </source>
</evidence>
<protein>
    <submittedName>
        <fullName evidence="1">Uncharacterized protein</fullName>
    </submittedName>
</protein>
<dbReference type="Proteomes" id="UP001162162">
    <property type="component" value="Unassembled WGS sequence"/>
</dbReference>
<comment type="caution">
    <text evidence="1">The sequence shown here is derived from an EMBL/GenBank/DDBJ whole genome shotgun (WGS) entry which is preliminary data.</text>
</comment>